<keyword evidence="10" id="KW-1185">Reference proteome</keyword>
<dbReference type="InterPro" id="IPR020616">
    <property type="entry name" value="Thiolase_N"/>
</dbReference>
<accession>A0A834MLV3</accession>
<dbReference type="OrthoDB" id="5404651at2759"/>
<dbReference type="PANTHER" id="PTHR18919:SF107">
    <property type="entry name" value="ACETYL-COA ACETYLTRANSFERASE, CYTOSOLIC"/>
    <property type="match status" value="1"/>
</dbReference>
<gene>
    <name evidence="9" type="ORF">GWI33_001390</name>
</gene>
<dbReference type="EMBL" id="JAACXV010000013">
    <property type="protein sequence ID" value="KAF7287416.1"/>
    <property type="molecule type" value="Genomic_DNA"/>
</dbReference>
<evidence type="ECO:0000256" key="6">
    <source>
        <dbReference type="RuleBase" id="RU003557"/>
    </source>
</evidence>
<protein>
    <recommendedName>
        <fullName evidence="11">Acetyl-CoA acetyltransferase</fullName>
    </recommendedName>
</protein>
<dbReference type="NCBIfam" id="TIGR01930">
    <property type="entry name" value="AcCoA-C-Actrans"/>
    <property type="match status" value="1"/>
</dbReference>
<evidence type="ECO:0000256" key="4">
    <source>
        <dbReference type="ARBA" id="ARBA00023315"/>
    </source>
</evidence>
<evidence type="ECO:0000256" key="1">
    <source>
        <dbReference type="ARBA" id="ARBA00005189"/>
    </source>
</evidence>
<dbReference type="GO" id="GO:0003988">
    <property type="term" value="F:acetyl-CoA C-acyltransferase activity"/>
    <property type="evidence" value="ECO:0007669"/>
    <property type="project" value="UniProtKB-ARBA"/>
</dbReference>
<comment type="similarity">
    <text evidence="2 6">Belongs to the thiolase-like superfamily. Thiolase family.</text>
</comment>
<dbReference type="CDD" id="cd00751">
    <property type="entry name" value="thiolase"/>
    <property type="match status" value="1"/>
</dbReference>
<dbReference type="InterPro" id="IPR002155">
    <property type="entry name" value="Thiolase"/>
</dbReference>
<feature type="active site" description="Proton acceptor" evidence="5">
    <location>
        <position position="344"/>
    </location>
</feature>
<dbReference type="AlphaFoldDB" id="A0A834MLV3"/>
<dbReference type="InterPro" id="IPR020610">
    <property type="entry name" value="Thiolase_AS"/>
</dbReference>
<evidence type="ECO:0000256" key="2">
    <source>
        <dbReference type="ARBA" id="ARBA00010982"/>
    </source>
</evidence>
<dbReference type="Gene3D" id="3.40.47.10">
    <property type="match status" value="2"/>
</dbReference>
<reference evidence="9" key="1">
    <citation type="submission" date="2020-08" db="EMBL/GenBank/DDBJ databases">
        <title>Genome sequencing and assembly of the red palm weevil Rhynchophorus ferrugineus.</title>
        <authorList>
            <person name="Dias G.B."/>
            <person name="Bergman C.M."/>
            <person name="Manee M."/>
        </authorList>
    </citation>
    <scope>NUCLEOTIDE SEQUENCE</scope>
    <source>
        <strain evidence="9">AA-2017</strain>
        <tissue evidence="9">Whole larva</tissue>
    </source>
</reference>
<dbReference type="Pfam" id="PF02803">
    <property type="entry name" value="Thiolase_C"/>
    <property type="match status" value="1"/>
</dbReference>
<dbReference type="InterPro" id="IPR020615">
    <property type="entry name" value="Thiolase_acyl_enz_int_AS"/>
</dbReference>
<feature type="domain" description="Thiolase N-terminal" evidence="7">
    <location>
        <begin position="4"/>
        <end position="257"/>
    </location>
</feature>
<dbReference type="InterPro" id="IPR020613">
    <property type="entry name" value="Thiolase_CS"/>
</dbReference>
<evidence type="ECO:0000256" key="3">
    <source>
        <dbReference type="ARBA" id="ARBA00022679"/>
    </source>
</evidence>
<evidence type="ECO:0000259" key="7">
    <source>
        <dbReference type="Pfam" id="PF00108"/>
    </source>
</evidence>
<dbReference type="FunFam" id="3.40.47.10:FF:000010">
    <property type="entry name" value="Acetyl-CoA acetyltransferase (Thiolase)"/>
    <property type="match status" value="1"/>
</dbReference>
<evidence type="ECO:0000256" key="5">
    <source>
        <dbReference type="PIRSR" id="PIRSR000429-1"/>
    </source>
</evidence>
<comment type="caution">
    <text evidence="9">The sequence shown here is derived from an EMBL/GenBank/DDBJ whole genome shotgun (WGS) entry which is preliminary data.</text>
</comment>
<proteinExistence type="inferred from homology"/>
<organism evidence="9 10">
    <name type="scientific">Rhynchophorus ferrugineus</name>
    <name type="common">Red palm weevil</name>
    <name type="synonym">Curculio ferrugineus</name>
    <dbReference type="NCBI Taxonomy" id="354439"/>
    <lineage>
        <taxon>Eukaryota</taxon>
        <taxon>Metazoa</taxon>
        <taxon>Ecdysozoa</taxon>
        <taxon>Arthropoda</taxon>
        <taxon>Hexapoda</taxon>
        <taxon>Insecta</taxon>
        <taxon>Pterygota</taxon>
        <taxon>Neoptera</taxon>
        <taxon>Endopterygota</taxon>
        <taxon>Coleoptera</taxon>
        <taxon>Polyphaga</taxon>
        <taxon>Cucujiformia</taxon>
        <taxon>Curculionidae</taxon>
        <taxon>Dryophthorinae</taxon>
        <taxon>Rhynchophorus</taxon>
    </lineage>
</organism>
<dbReference type="PROSITE" id="PS00099">
    <property type="entry name" value="THIOLASE_3"/>
    <property type="match status" value="1"/>
</dbReference>
<evidence type="ECO:0000313" key="9">
    <source>
        <dbReference type="EMBL" id="KAF7287416.1"/>
    </source>
</evidence>
<keyword evidence="3 6" id="KW-0808">Transferase</keyword>
<dbReference type="Proteomes" id="UP000625711">
    <property type="component" value="Unassembled WGS sequence"/>
</dbReference>
<dbReference type="InterPro" id="IPR020617">
    <property type="entry name" value="Thiolase_C"/>
</dbReference>
<sequence>MSKVFILSGCRTAIGSFQGQFEKHSAPELGSAVIAEAIARANIRPEDVEQCIFGQVLTAGLGQNPGRQAAIQAKIPYSSTSLTINMLCGSGLKSVVLGYQAIKNEDCHLLVAGGQENMTRAQHSTYLRGNKFGGLNLCDTLIHDGLTDAFNNIHMGNTAEYLAKTYNISRASQDEFAVKSQHKAEGAIKNGYFDEEIISILDKRSKKPINTDEFPKFGCNIEQFSKLRPAFDSAGTVTAGNASGINDGAAAVVLASEKSVKENNLKPLAQIIAYSEVGLDPMSMGLGPIQAVEKVLKKAGWSKDEVDLFELNEAFAVQSIICVKELGLDETKVNISGGAIALGHPIGASGTRCLVTLIYNLKRLQKKKGIVSLCIGGGMGIAMAIELC</sequence>
<feature type="domain" description="Thiolase C-terminal" evidence="8">
    <location>
        <begin position="265"/>
        <end position="386"/>
    </location>
</feature>
<keyword evidence="4 6" id="KW-0012">Acyltransferase</keyword>
<dbReference type="Pfam" id="PF00108">
    <property type="entry name" value="Thiolase_N"/>
    <property type="match status" value="1"/>
</dbReference>
<dbReference type="PROSITE" id="PS00098">
    <property type="entry name" value="THIOLASE_1"/>
    <property type="match status" value="1"/>
</dbReference>
<name>A0A834MLV3_RHYFE</name>
<dbReference type="SUPFAM" id="SSF53901">
    <property type="entry name" value="Thiolase-like"/>
    <property type="match status" value="2"/>
</dbReference>
<feature type="active site" description="Acyl-thioester intermediate" evidence="5">
    <location>
        <position position="88"/>
    </location>
</feature>
<evidence type="ECO:0008006" key="11">
    <source>
        <dbReference type="Google" id="ProtNLM"/>
    </source>
</evidence>
<dbReference type="PANTHER" id="PTHR18919">
    <property type="entry name" value="ACETYL-COA C-ACYLTRANSFERASE"/>
    <property type="match status" value="1"/>
</dbReference>
<dbReference type="InterPro" id="IPR016039">
    <property type="entry name" value="Thiolase-like"/>
</dbReference>
<comment type="pathway">
    <text evidence="1">Lipid metabolism.</text>
</comment>
<evidence type="ECO:0000259" key="8">
    <source>
        <dbReference type="Pfam" id="PF02803"/>
    </source>
</evidence>
<dbReference type="PROSITE" id="PS00737">
    <property type="entry name" value="THIOLASE_2"/>
    <property type="match status" value="1"/>
</dbReference>
<feature type="active site" description="Proton acceptor" evidence="5">
    <location>
        <position position="374"/>
    </location>
</feature>
<dbReference type="PIRSF" id="PIRSF000429">
    <property type="entry name" value="Ac-CoA_Ac_transf"/>
    <property type="match status" value="1"/>
</dbReference>
<evidence type="ECO:0000313" key="10">
    <source>
        <dbReference type="Proteomes" id="UP000625711"/>
    </source>
</evidence>